<reference evidence="3 4" key="1">
    <citation type="submission" date="2016-12" db="EMBL/GenBank/DDBJ databases">
        <title>Domibacillus sp. SAOS 44 whole genome sequencing.</title>
        <authorList>
            <person name="Verma A."/>
            <person name="Krishnamurthi S."/>
        </authorList>
    </citation>
    <scope>NUCLEOTIDE SEQUENCE [LARGE SCALE GENOMIC DNA]</scope>
    <source>
        <strain evidence="3 4">SAOS 44</strain>
    </source>
</reference>
<dbReference type="EMBL" id="MRWQ01000008">
    <property type="protein sequence ID" value="OKL36445.1"/>
    <property type="molecule type" value="Genomic_DNA"/>
</dbReference>
<protein>
    <recommendedName>
        <fullName evidence="2">YtkA-like domain-containing protein</fullName>
    </recommendedName>
</protein>
<evidence type="ECO:0000256" key="1">
    <source>
        <dbReference type="SAM" id="SignalP"/>
    </source>
</evidence>
<feature type="signal peptide" evidence="1">
    <location>
        <begin position="1"/>
        <end position="17"/>
    </location>
</feature>
<name>A0A1Q5P2G4_9BACI</name>
<feature type="chain" id="PRO_5010257691" description="YtkA-like domain-containing protein" evidence="1">
    <location>
        <begin position="18"/>
        <end position="152"/>
    </location>
</feature>
<gene>
    <name evidence="3" type="ORF">BLL40_10540</name>
</gene>
<comment type="caution">
    <text evidence="3">The sequence shown here is derived from an EMBL/GenBank/DDBJ whole genome shotgun (WGS) entry which is preliminary data.</text>
</comment>
<evidence type="ECO:0000259" key="2">
    <source>
        <dbReference type="Pfam" id="PF13115"/>
    </source>
</evidence>
<keyword evidence="4" id="KW-1185">Reference proteome</keyword>
<evidence type="ECO:0000313" key="3">
    <source>
        <dbReference type="EMBL" id="OKL36445.1"/>
    </source>
</evidence>
<accession>A0A1Q5P2G4</accession>
<dbReference type="STRING" id="1714354.BLL40_10540"/>
<organism evidence="3 4">
    <name type="scientific">Domibacillus mangrovi</name>
    <dbReference type="NCBI Taxonomy" id="1714354"/>
    <lineage>
        <taxon>Bacteria</taxon>
        <taxon>Bacillati</taxon>
        <taxon>Bacillota</taxon>
        <taxon>Bacilli</taxon>
        <taxon>Bacillales</taxon>
        <taxon>Bacillaceae</taxon>
        <taxon>Domibacillus</taxon>
    </lineage>
</organism>
<dbReference type="InterPro" id="IPR032693">
    <property type="entry name" value="YtkA-like_dom"/>
</dbReference>
<feature type="domain" description="YtkA-like" evidence="2">
    <location>
        <begin position="26"/>
        <end position="108"/>
    </location>
</feature>
<dbReference type="Proteomes" id="UP000186524">
    <property type="component" value="Unassembled WGS sequence"/>
</dbReference>
<dbReference type="AlphaFoldDB" id="A0A1Q5P2G4"/>
<sequence length="152" mass="17195">MALICVLLFLSACTASSDQSSQTTSAPKAVEVEIVLPEEIALNEESTLKVRLTQDQENIEDAEDVQFEIWKASSREENELIEAKHEKEGIYSVKKMFQEDGIYYVQTHVTARNMHVMPKKQFIVGTVSEEELNAIKEEPQPQGESQGHSHHH</sequence>
<proteinExistence type="predicted"/>
<dbReference type="Pfam" id="PF13115">
    <property type="entry name" value="YtkA"/>
    <property type="match status" value="1"/>
</dbReference>
<keyword evidence="1" id="KW-0732">Signal</keyword>
<evidence type="ECO:0000313" key="4">
    <source>
        <dbReference type="Proteomes" id="UP000186524"/>
    </source>
</evidence>